<keyword evidence="4" id="KW-1185">Reference proteome</keyword>
<dbReference type="EMBL" id="QCYH01000001">
    <property type="protein sequence ID" value="PVA11901.1"/>
    <property type="molecule type" value="Genomic_DNA"/>
</dbReference>
<feature type="chain" id="PRO_5015618277" description="AAA+ family ATPase" evidence="2">
    <location>
        <begin position="22"/>
        <end position="126"/>
    </location>
</feature>
<evidence type="ECO:0000313" key="4">
    <source>
        <dbReference type="Proteomes" id="UP000244446"/>
    </source>
</evidence>
<name>A0A2T7GBW2_9RHOB</name>
<evidence type="ECO:0008006" key="5">
    <source>
        <dbReference type="Google" id="ProtNLM"/>
    </source>
</evidence>
<evidence type="ECO:0000313" key="3">
    <source>
        <dbReference type="EMBL" id="PVA11901.1"/>
    </source>
</evidence>
<proteinExistence type="predicted"/>
<dbReference type="OrthoDB" id="7308154at2"/>
<reference evidence="3 4" key="1">
    <citation type="submission" date="2018-04" db="EMBL/GenBank/DDBJ databases">
        <title>Pelagivirga bohaiensis gen. nov., sp. nov., a bacterium isolated from the Bohai Sea.</title>
        <authorList>
            <person name="Ji X."/>
        </authorList>
    </citation>
    <scope>NUCLEOTIDE SEQUENCE [LARGE SCALE GENOMIC DNA]</scope>
    <source>
        <strain evidence="3 4">BH-SD19</strain>
    </source>
</reference>
<feature type="signal peptide" evidence="2">
    <location>
        <begin position="1"/>
        <end position="21"/>
    </location>
</feature>
<dbReference type="AlphaFoldDB" id="A0A2T7GBW2"/>
<gene>
    <name evidence="3" type="ORF">DC366_02940</name>
</gene>
<evidence type="ECO:0000256" key="1">
    <source>
        <dbReference type="SAM" id="MobiDB-lite"/>
    </source>
</evidence>
<dbReference type="Proteomes" id="UP000244446">
    <property type="component" value="Unassembled WGS sequence"/>
</dbReference>
<evidence type="ECO:0000256" key="2">
    <source>
        <dbReference type="SAM" id="SignalP"/>
    </source>
</evidence>
<comment type="caution">
    <text evidence="3">The sequence shown here is derived from an EMBL/GenBank/DDBJ whole genome shotgun (WGS) entry which is preliminary data.</text>
</comment>
<keyword evidence="2" id="KW-0732">Signal</keyword>
<dbReference type="RefSeq" id="WP_108690647.1">
    <property type="nucleotide sequence ID" value="NZ_QCYH01000001.1"/>
</dbReference>
<accession>A0A2T7GBW2</accession>
<protein>
    <recommendedName>
        <fullName evidence="5">AAA+ family ATPase</fullName>
    </recommendedName>
</protein>
<sequence>MKQILIAASAAILLASPPAFAEQDPPPRDGPSLIEEGARMFFEGLMQEARPAMEGMKEMAERLGPQLREFAQEMGPALAEILKDVEDLSVYEAPEKLPNGDIIIRRKPESETAPELGTPGEDEIDI</sequence>
<organism evidence="3 4">
    <name type="scientific">Pelagivirga sediminicola</name>
    <dbReference type="NCBI Taxonomy" id="2170575"/>
    <lineage>
        <taxon>Bacteria</taxon>
        <taxon>Pseudomonadati</taxon>
        <taxon>Pseudomonadota</taxon>
        <taxon>Alphaproteobacteria</taxon>
        <taxon>Rhodobacterales</taxon>
        <taxon>Paracoccaceae</taxon>
        <taxon>Pelagivirga</taxon>
    </lineage>
</organism>
<feature type="region of interest" description="Disordered" evidence="1">
    <location>
        <begin position="102"/>
        <end position="126"/>
    </location>
</feature>